<sequence>MKLHGLARTSGVERTEIARPGSYDRFRSMFVSLFTFINPGEHHAEDVAVVTTGLPTHRATATRTVQHLTALPTNQAAKVAPVRRTDAATLRLAEREHLPNTPEADSLLSELSSTGALLGGSAVSLPLQKKSGALLAGEGHEPAVQQVKLNVPANMPLPPAKLPPSFRAMNEDKPDGDE</sequence>
<evidence type="ECO:0000313" key="2">
    <source>
        <dbReference type="EMBL" id="CAK7272135.1"/>
    </source>
</evidence>
<comment type="caution">
    <text evidence="2">The sequence shown here is derived from an EMBL/GenBank/DDBJ whole genome shotgun (WGS) entry which is preliminary data.</text>
</comment>
<reference evidence="2 3" key="1">
    <citation type="submission" date="2024-01" db="EMBL/GenBank/DDBJ databases">
        <authorList>
            <person name="Allen C."/>
            <person name="Tagirdzhanova G."/>
        </authorList>
    </citation>
    <scope>NUCLEOTIDE SEQUENCE [LARGE SCALE GENOMIC DNA]</scope>
    <source>
        <strain evidence="2 3">CBS 119000</strain>
    </source>
</reference>
<accession>A0ABP0DV14</accession>
<name>A0ABP0DV14_9PEZI</name>
<evidence type="ECO:0000313" key="3">
    <source>
        <dbReference type="Proteomes" id="UP001642502"/>
    </source>
</evidence>
<protein>
    <submittedName>
        <fullName evidence="2">Uncharacterized protein</fullName>
    </submittedName>
</protein>
<dbReference type="EMBL" id="CAWUON010000083">
    <property type="protein sequence ID" value="CAK7272135.1"/>
    <property type="molecule type" value="Genomic_DNA"/>
</dbReference>
<evidence type="ECO:0000256" key="1">
    <source>
        <dbReference type="SAM" id="MobiDB-lite"/>
    </source>
</evidence>
<gene>
    <name evidence="2" type="ORF">SEPCBS119000_004966</name>
</gene>
<dbReference type="Proteomes" id="UP001642502">
    <property type="component" value="Unassembled WGS sequence"/>
</dbReference>
<proteinExistence type="predicted"/>
<feature type="compositionally biased region" description="Basic and acidic residues" evidence="1">
    <location>
        <begin position="169"/>
        <end position="178"/>
    </location>
</feature>
<keyword evidence="3" id="KW-1185">Reference proteome</keyword>
<feature type="region of interest" description="Disordered" evidence="1">
    <location>
        <begin position="155"/>
        <end position="178"/>
    </location>
</feature>
<organism evidence="2 3">
    <name type="scientific">Sporothrix epigloea</name>
    <dbReference type="NCBI Taxonomy" id="1892477"/>
    <lineage>
        <taxon>Eukaryota</taxon>
        <taxon>Fungi</taxon>
        <taxon>Dikarya</taxon>
        <taxon>Ascomycota</taxon>
        <taxon>Pezizomycotina</taxon>
        <taxon>Sordariomycetes</taxon>
        <taxon>Sordariomycetidae</taxon>
        <taxon>Ophiostomatales</taxon>
        <taxon>Ophiostomataceae</taxon>
        <taxon>Sporothrix</taxon>
    </lineage>
</organism>